<feature type="domain" description="GH18" evidence="7">
    <location>
        <begin position="48"/>
        <end position="358"/>
    </location>
</feature>
<accession>A0A6G0WLY0</accession>
<keyword evidence="2 4" id="KW-0378">Hydrolase</keyword>
<feature type="signal peptide" evidence="6">
    <location>
        <begin position="1"/>
        <end position="27"/>
    </location>
</feature>
<gene>
    <name evidence="8" type="ORF">Ae201684_013870</name>
</gene>
<evidence type="ECO:0000256" key="6">
    <source>
        <dbReference type="SAM" id="SignalP"/>
    </source>
</evidence>
<proteinExistence type="inferred from homology"/>
<dbReference type="PANTHER" id="PTHR45708">
    <property type="entry name" value="ENDOCHITINASE"/>
    <property type="match status" value="1"/>
</dbReference>
<evidence type="ECO:0000256" key="3">
    <source>
        <dbReference type="ARBA" id="ARBA00023295"/>
    </source>
</evidence>
<keyword evidence="3 4" id="KW-0326">Glycosidase</keyword>
<dbReference type="PROSITE" id="PS51910">
    <property type="entry name" value="GH18_2"/>
    <property type="match status" value="1"/>
</dbReference>
<dbReference type="InterPro" id="IPR001223">
    <property type="entry name" value="Glyco_hydro18_cat"/>
</dbReference>
<feature type="chain" id="PRO_5026091825" description="chitinase" evidence="6">
    <location>
        <begin position="28"/>
        <end position="428"/>
    </location>
</feature>
<dbReference type="Gene3D" id="3.20.20.80">
    <property type="entry name" value="Glycosidases"/>
    <property type="match status" value="1"/>
</dbReference>
<dbReference type="GO" id="GO:0005975">
    <property type="term" value="P:carbohydrate metabolic process"/>
    <property type="evidence" value="ECO:0007669"/>
    <property type="project" value="InterPro"/>
</dbReference>
<evidence type="ECO:0000313" key="9">
    <source>
        <dbReference type="Proteomes" id="UP000481153"/>
    </source>
</evidence>
<keyword evidence="9" id="KW-1185">Reference proteome</keyword>
<dbReference type="PROSITE" id="PS01095">
    <property type="entry name" value="GH18_1"/>
    <property type="match status" value="1"/>
</dbReference>
<sequence length="428" mass="46441">MTLSVATVTTVVSAALCTLSGNSLVEGLNNSSMEAPRHLTTVDAKFTHTLVGYWHDFDNPSGKSYPLSHISKDWDVIIVAFATNEGNGNVGFELDPAAGSEGQFIANIKSLQAAGKTIALSLGGQDGSVTLNDATETTNFVNSVYGLITKYGFNGIDLDLENGISQGLPIINNLISAVKQLRQKVGPSFYLSMAPEHPYVQGGYVSFGGTWGAYLPIIDGLRDELTQVHVQYYNNGGFTYTDGRIVNEGTVDCLVGGSVMLIEGFRTDYGTGWEFKGLRPDQVSFGVPSGPSSAMRGQATPEVVRRALTCLVQGVGCDRIKPPSLYSTFRGIMAWSIHWDSHDGFVFSRSVRSVLDKLPVVHYESSRRVHITARPTTPSPERPAVPQATSKLCGDNHHICYWPFLKRALPFSKADCAKFPSDVFVWCP</sequence>
<keyword evidence="6" id="KW-0732">Signal</keyword>
<dbReference type="EC" id="3.2.1.14" evidence="1"/>
<evidence type="ECO:0000256" key="5">
    <source>
        <dbReference type="RuleBase" id="RU004453"/>
    </source>
</evidence>
<organism evidence="8 9">
    <name type="scientific">Aphanomyces euteiches</name>
    <dbReference type="NCBI Taxonomy" id="100861"/>
    <lineage>
        <taxon>Eukaryota</taxon>
        <taxon>Sar</taxon>
        <taxon>Stramenopiles</taxon>
        <taxon>Oomycota</taxon>
        <taxon>Saprolegniomycetes</taxon>
        <taxon>Saprolegniales</taxon>
        <taxon>Verrucalvaceae</taxon>
        <taxon>Aphanomyces</taxon>
    </lineage>
</organism>
<name>A0A6G0WLY0_9STRA</name>
<evidence type="ECO:0000259" key="7">
    <source>
        <dbReference type="PROSITE" id="PS51910"/>
    </source>
</evidence>
<evidence type="ECO:0000256" key="2">
    <source>
        <dbReference type="ARBA" id="ARBA00022801"/>
    </source>
</evidence>
<comment type="caution">
    <text evidence="8">The sequence shown here is derived from an EMBL/GenBank/DDBJ whole genome shotgun (WGS) entry which is preliminary data.</text>
</comment>
<evidence type="ECO:0000313" key="8">
    <source>
        <dbReference type="EMBL" id="KAF0728319.1"/>
    </source>
</evidence>
<dbReference type="EMBL" id="VJMJ01000179">
    <property type="protein sequence ID" value="KAF0728319.1"/>
    <property type="molecule type" value="Genomic_DNA"/>
</dbReference>
<dbReference type="GO" id="GO:0008843">
    <property type="term" value="F:endochitinase activity"/>
    <property type="evidence" value="ECO:0007669"/>
    <property type="project" value="UniProtKB-EC"/>
</dbReference>
<dbReference type="InterPro" id="IPR011583">
    <property type="entry name" value="Chitinase_II/V-like_cat"/>
</dbReference>
<dbReference type="SMART" id="SM00636">
    <property type="entry name" value="Glyco_18"/>
    <property type="match status" value="1"/>
</dbReference>
<protein>
    <recommendedName>
        <fullName evidence="1">chitinase</fullName>
        <ecNumber evidence="1">3.2.1.14</ecNumber>
    </recommendedName>
</protein>
<dbReference type="CDD" id="cd02871">
    <property type="entry name" value="GH18_chitinase_D-like"/>
    <property type="match status" value="1"/>
</dbReference>
<dbReference type="InterPro" id="IPR017853">
    <property type="entry name" value="GH"/>
</dbReference>
<dbReference type="Pfam" id="PF00704">
    <property type="entry name" value="Glyco_hydro_18"/>
    <property type="match status" value="1"/>
</dbReference>
<dbReference type="GO" id="GO:0008061">
    <property type="term" value="F:chitin binding"/>
    <property type="evidence" value="ECO:0007669"/>
    <property type="project" value="InterPro"/>
</dbReference>
<dbReference type="VEuPathDB" id="FungiDB:AeMF1_003378"/>
<dbReference type="InterPro" id="IPR001579">
    <property type="entry name" value="Glyco_hydro_18_chit_AS"/>
</dbReference>
<evidence type="ECO:0000256" key="4">
    <source>
        <dbReference type="RuleBase" id="RU000489"/>
    </source>
</evidence>
<dbReference type="SUPFAM" id="SSF51445">
    <property type="entry name" value="(Trans)glycosidases"/>
    <property type="match status" value="1"/>
</dbReference>
<comment type="similarity">
    <text evidence="5">Belongs to the glycosyl hydrolase 18 family.</text>
</comment>
<dbReference type="AlphaFoldDB" id="A0A6G0WLY0"/>
<dbReference type="InterPro" id="IPR050542">
    <property type="entry name" value="Glycosyl_Hydrlase18_Chitinase"/>
</dbReference>
<dbReference type="PANTHER" id="PTHR45708:SF49">
    <property type="entry name" value="ENDOCHITINASE"/>
    <property type="match status" value="1"/>
</dbReference>
<evidence type="ECO:0000256" key="1">
    <source>
        <dbReference type="ARBA" id="ARBA00012729"/>
    </source>
</evidence>
<reference evidence="8 9" key="1">
    <citation type="submission" date="2019-07" db="EMBL/GenBank/DDBJ databases">
        <title>Genomics analysis of Aphanomyces spp. identifies a new class of oomycete effector associated with host adaptation.</title>
        <authorList>
            <person name="Gaulin E."/>
        </authorList>
    </citation>
    <scope>NUCLEOTIDE SEQUENCE [LARGE SCALE GENOMIC DNA]</scope>
    <source>
        <strain evidence="8 9">ATCC 201684</strain>
    </source>
</reference>
<dbReference type="Proteomes" id="UP000481153">
    <property type="component" value="Unassembled WGS sequence"/>
</dbReference>